<comment type="caution">
    <text evidence="2">The sequence shown here is derived from an EMBL/GenBank/DDBJ whole genome shotgun (WGS) entry which is preliminary data.</text>
</comment>
<gene>
    <name evidence="2" type="ORF">H7965_29115</name>
</gene>
<evidence type="ECO:0000256" key="1">
    <source>
        <dbReference type="SAM" id="Phobius"/>
    </source>
</evidence>
<keyword evidence="1" id="KW-0812">Transmembrane</keyword>
<dbReference type="RefSeq" id="WP_186773994.1">
    <property type="nucleotide sequence ID" value="NZ_JACOMF010000156.1"/>
</dbReference>
<dbReference type="Proteomes" id="UP000600101">
    <property type="component" value="Unassembled WGS sequence"/>
</dbReference>
<dbReference type="EMBL" id="JACOMF010000156">
    <property type="protein sequence ID" value="MBC4019277.1"/>
    <property type="molecule type" value="Genomic_DNA"/>
</dbReference>
<feature type="transmembrane region" description="Helical" evidence="1">
    <location>
        <begin position="20"/>
        <end position="40"/>
    </location>
</feature>
<keyword evidence="1" id="KW-1133">Transmembrane helix</keyword>
<accession>A0A9X0R6G8</accession>
<protein>
    <submittedName>
        <fullName evidence="2">Uncharacterized protein</fullName>
    </submittedName>
</protein>
<proteinExistence type="predicted"/>
<keyword evidence="1" id="KW-0472">Membrane</keyword>
<name>A0A9X0R6G8_9PROT</name>
<keyword evidence="3" id="KW-1185">Reference proteome</keyword>
<feature type="transmembrane region" description="Helical" evidence="1">
    <location>
        <begin position="60"/>
        <end position="85"/>
    </location>
</feature>
<reference evidence="2" key="1">
    <citation type="submission" date="2020-08" db="EMBL/GenBank/DDBJ databases">
        <authorList>
            <person name="Hu Y."/>
            <person name="Nguyen S.V."/>
            <person name="Li F."/>
            <person name="Fanning S."/>
        </authorList>
    </citation>
    <scope>NUCLEOTIDE SEQUENCE</scope>
    <source>
        <strain evidence="2">SYSU D8009</strain>
    </source>
</reference>
<evidence type="ECO:0000313" key="3">
    <source>
        <dbReference type="Proteomes" id="UP000600101"/>
    </source>
</evidence>
<sequence length="110" mass="11760">MTEEQIEPRRPWYATWFWRALTLLALGLALTALGEVQVLAVGGGFPAPILPDYTLLLPNITVLLGFSVALVGAATALITACAALLNGVRRRRMVPGPKGGTTGRDDHYMG</sequence>
<evidence type="ECO:0000313" key="2">
    <source>
        <dbReference type="EMBL" id="MBC4019277.1"/>
    </source>
</evidence>
<dbReference type="AlphaFoldDB" id="A0A9X0R6G8"/>
<organism evidence="2 3">
    <name type="scientific">Siccirubricoccus deserti</name>
    <dbReference type="NCBI Taxonomy" id="2013562"/>
    <lineage>
        <taxon>Bacteria</taxon>
        <taxon>Pseudomonadati</taxon>
        <taxon>Pseudomonadota</taxon>
        <taxon>Alphaproteobacteria</taxon>
        <taxon>Acetobacterales</taxon>
        <taxon>Roseomonadaceae</taxon>
        <taxon>Siccirubricoccus</taxon>
    </lineage>
</organism>